<dbReference type="InterPro" id="IPR036869">
    <property type="entry name" value="J_dom_sf"/>
</dbReference>
<evidence type="ECO:0000259" key="4">
    <source>
        <dbReference type="PROSITE" id="PS50076"/>
    </source>
</evidence>
<dbReference type="CDD" id="cd06257">
    <property type="entry name" value="DnaJ"/>
    <property type="match status" value="1"/>
</dbReference>
<keyword evidence="3" id="KW-0812">Transmembrane</keyword>
<dbReference type="AlphaFoldDB" id="A0A830EIX8"/>
<keyword evidence="6" id="KW-1185">Reference proteome</keyword>
<organism evidence="5 6">
    <name type="scientific">Halobellus salinus</name>
    <dbReference type="NCBI Taxonomy" id="931585"/>
    <lineage>
        <taxon>Archaea</taxon>
        <taxon>Methanobacteriati</taxon>
        <taxon>Methanobacteriota</taxon>
        <taxon>Stenosarchaea group</taxon>
        <taxon>Halobacteria</taxon>
        <taxon>Halobacteriales</taxon>
        <taxon>Haloferacaceae</taxon>
        <taxon>Halobellus</taxon>
    </lineage>
</organism>
<keyword evidence="1" id="KW-0143">Chaperone</keyword>
<dbReference type="GO" id="GO:0051082">
    <property type="term" value="F:unfolded protein binding"/>
    <property type="evidence" value="ECO:0007669"/>
    <property type="project" value="TreeGrafter"/>
</dbReference>
<evidence type="ECO:0000313" key="6">
    <source>
        <dbReference type="Proteomes" id="UP000653099"/>
    </source>
</evidence>
<dbReference type="PRINTS" id="PR00625">
    <property type="entry name" value="JDOMAIN"/>
</dbReference>
<accession>A0A830EIX8</accession>
<keyword evidence="3" id="KW-1133">Transmembrane helix</keyword>
<feature type="compositionally biased region" description="Basic and acidic residues" evidence="2">
    <location>
        <begin position="80"/>
        <end position="94"/>
    </location>
</feature>
<dbReference type="GO" id="GO:0005737">
    <property type="term" value="C:cytoplasm"/>
    <property type="evidence" value="ECO:0007669"/>
    <property type="project" value="TreeGrafter"/>
</dbReference>
<name>A0A830EIX8_9EURY</name>
<dbReference type="Gene3D" id="1.10.287.110">
    <property type="entry name" value="DnaJ domain"/>
    <property type="match status" value="1"/>
</dbReference>
<dbReference type="SUPFAM" id="SSF46565">
    <property type="entry name" value="Chaperone J-domain"/>
    <property type="match status" value="1"/>
</dbReference>
<dbReference type="PROSITE" id="PS50076">
    <property type="entry name" value="DNAJ_2"/>
    <property type="match status" value="1"/>
</dbReference>
<feature type="domain" description="J" evidence="4">
    <location>
        <begin position="104"/>
        <end position="156"/>
    </location>
</feature>
<keyword evidence="3" id="KW-0472">Membrane</keyword>
<evidence type="ECO:0000256" key="3">
    <source>
        <dbReference type="SAM" id="Phobius"/>
    </source>
</evidence>
<dbReference type="GO" id="GO:0042026">
    <property type="term" value="P:protein refolding"/>
    <property type="evidence" value="ECO:0007669"/>
    <property type="project" value="TreeGrafter"/>
</dbReference>
<reference evidence="5" key="1">
    <citation type="journal article" date="2014" name="Int. J. Syst. Evol. Microbiol.">
        <title>Complete genome sequence of Corynebacterium casei LMG S-19264T (=DSM 44701T), isolated from a smear-ripened cheese.</title>
        <authorList>
            <consortium name="US DOE Joint Genome Institute (JGI-PGF)"/>
            <person name="Walter F."/>
            <person name="Albersmeier A."/>
            <person name="Kalinowski J."/>
            <person name="Ruckert C."/>
        </authorList>
    </citation>
    <scope>NUCLEOTIDE SEQUENCE</scope>
    <source>
        <strain evidence="5">JCM 14359</strain>
    </source>
</reference>
<feature type="compositionally biased region" description="Gly residues" evidence="2">
    <location>
        <begin position="64"/>
        <end position="73"/>
    </location>
</feature>
<dbReference type="Pfam" id="PF00226">
    <property type="entry name" value="DnaJ"/>
    <property type="match status" value="1"/>
</dbReference>
<feature type="region of interest" description="Disordered" evidence="2">
    <location>
        <begin position="49"/>
        <end position="113"/>
    </location>
</feature>
<sequence length="156" mass="17319">MFAGTTVLLAVLAFAYQPFLLLFALPFGVATYFLWYHASGRLTDRVRRTADRGRRRRANAAAEGPGGFEGFGPGRRAAGSRRERAGEKSRERPRQNPNEPSIAEAYRTLGVDPGADEEAVRGAYRELAKSTHPDADSGDEEAFKRVTRAYERLVEE</sequence>
<dbReference type="InterPro" id="IPR001623">
    <property type="entry name" value="DnaJ_domain"/>
</dbReference>
<dbReference type="EMBL" id="BMOC01000025">
    <property type="protein sequence ID" value="GGJ16091.1"/>
    <property type="molecule type" value="Genomic_DNA"/>
</dbReference>
<dbReference type="PANTHER" id="PTHR43096">
    <property type="entry name" value="DNAJ HOMOLOG 1, MITOCHONDRIAL-RELATED"/>
    <property type="match status" value="1"/>
</dbReference>
<dbReference type="Proteomes" id="UP000653099">
    <property type="component" value="Unassembled WGS sequence"/>
</dbReference>
<comment type="caution">
    <text evidence="5">The sequence shown here is derived from an EMBL/GenBank/DDBJ whole genome shotgun (WGS) entry which is preliminary data.</text>
</comment>
<evidence type="ECO:0000256" key="1">
    <source>
        <dbReference type="ARBA" id="ARBA00023186"/>
    </source>
</evidence>
<reference evidence="5" key="2">
    <citation type="submission" date="2020-09" db="EMBL/GenBank/DDBJ databases">
        <authorList>
            <person name="Sun Q."/>
            <person name="Ohkuma M."/>
        </authorList>
    </citation>
    <scope>NUCLEOTIDE SEQUENCE</scope>
    <source>
        <strain evidence="5">JCM 14359</strain>
    </source>
</reference>
<feature type="transmembrane region" description="Helical" evidence="3">
    <location>
        <begin position="6"/>
        <end position="35"/>
    </location>
</feature>
<proteinExistence type="predicted"/>
<protein>
    <submittedName>
        <fullName evidence="5">Molecular chaperone DnaJ</fullName>
    </submittedName>
</protein>
<evidence type="ECO:0000256" key="2">
    <source>
        <dbReference type="SAM" id="MobiDB-lite"/>
    </source>
</evidence>
<evidence type="ECO:0000313" key="5">
    <source>
        <dbReference type="EMBL" id="GGJ16091.1"/>
    </source>
</evidence>
<dbReference type="SMART" id="SM00271">
    <property type="entry name" value="DnaJ"/>
    <property type="match status" value="1"/>
</dbReference>
<gene>
    <name evidence="5" type="ORF">GCM10008995_27420</name>
</gene>
<dbReference type="PANTHER" id="PTHR43096:SF52">
    <property type="entry name" value="DNAJ HOMOLOG 1, MITOCHONDRIAL-RELATED"/>
    <property type="match status" value="1"/>
</dbReference>